<keyword evidence="5 7" id="KW-0472">Membrane</keyword>
<dbReference type="InterPro" id="IPR050539">
    <property type="entry name" value="ThrE_Dicarb/AminoAcid_Exp"/>
</dbReference>
<dbReference type="PANTHER" id="PTHR34390:SF2">
    <property type="entry name" value="SUCCINATE TRANSPORTER SUBUNIT YJJP-RELATED"/>
    <property type="match status" value="1"/>
</dbReference>
<keyword evidence="4 7" id="KW-1133">Transmembrane helix</keyword>
<dbReference type="EMBL" id="SRYR01000001">
    <property type="protein sequence ID" value="TGY44471.1"/>
    <property type="molecule type" value="Genomic_DNA"/>
</dbReference>
<evidence type="ECO:0000256" key="2">
    <source>
        <dbReference type="ARBA" id="ARBA00022475"/>
    </source>
</evidence>
<feature type="transmembrane region" description="Helical" evidence="7">
    <location>
        <begin position="194"/>
        <end position="211"/>
    </location>
</feature>
<protein>
    <submittedName>
        <fullName evidence="9">Threonine/serine exporter</fullName>
    </submittedName>
</protein>
<dbReference type="RefSeq" id="WP_136005668.1">
    <property type="nucleotide sequence ID" value="NZ_SRYR01000001.1"/>
</dbReference>
<feature type="transmembrane region" description="Helical" evidence="7">
    <location>
        <begin position="112"/>
        <end position="133"/>
    </location>
</feature>
<feature type="transmembrane region" description="Helical" evidence="7">
    <location>
        <begin position="223"/>
        <end position="248"/>
    </location>
</feature>
<organism evidence="9 10">
    <name type="scientific">Clostridium sartagoforme</name>
    <dbReference type="NCBI Taxonomy" id="84031"/>
    <lineage>
        <taxon>Bacteria</taxon>
        <taxon>Bacillati</taxon>
        <taxon>Bacillota</taxon>
        <taxon>Clostridia</taxon>
        <taxon>Eubacteriales</taxon>
        <taxon>Clostridiaceae</taxon>
        <taxon>Clostridium</taxon>
    </lineage>
</organism>
<reference evidence="9 10" key="1">
    <citation type="submission" date="2019-04" db="EMBL/GenBank/DDBJ databases">
        <title>Microbes associate with the intestines of laboratory mice.</title>
        <authorList>
            <person name="Navarre W."/>
            <person name="Wong E."/>
            <person name="Huang K."/>
            <person name="Tropini C."/>
            <person name="Ng K."/>
            <person name="Yu B."/>
        </authorList>
    </citation>
    <scope>NUCLEOTIDE SEQUENCE [LARGE SCALE GENOMIC DNA]</scope>
    <source>
        <strain evidence="9 10">NM50_B9-20</strain>
    </source>
</reference>
<evidence type="ECO:0000256" key="7">
    <source>
        <dbReference type="SAM" id="Phobius"/>
    </source>
</evidence>
<evidence type="ECO:0000256" key="1">
    <source>
        <dbReference type="ARBA" id="ARBA00004651"/>
    </source>
</evidence>
<dbReference type="Pfam" id="PF06738">
    <property type="entry name" value="ThrE"/>
    <property type="match status" value="1"/>
</dbReference>
<evidence type="ECO:0000256" key="5">
    <source>
        <dbReference type="ARBA" id="ARBA00023136"/>
    </source>
</evidence>
<gene>
    <name evidence="9" type="ORF">E5347_06565</name>
</gene>
<comment type="caution">
    <text evidence="9">The sequence shown here is derived from an EMBL/GenBank/DDBJ whole genome shotgun (WGS) entry which is preliminary data.</text>
</comment>
<comment type="similarity">
    <text evidence="6">Belongs to the ThrE exporter (TC 2.A.79) family.</text>
</comment>
<proteinExistence type="inferred from homology"/>
<feature type="transmembrane region" description="Helical" evidence="7">
    <location>
        <begin position="164"/>
        <end position="182"/>
    </location>
</feature>
<dbReference type="GO" id="GO:0015744">
    <property type="term" value="P:succinate transport"/>
    <property type="evidence" value="ECO:0007669"/>
    <property type="project" value="TreeGrafter"/>
</dbReference>
<dbReference type="OrthoDB" id="9813917at2"/>
<dbReference type="GO" id="GO:0005886">
    <property type="term" value="C:plasma membrane"/>
    <property type="evidence" value="ECO:0007669"/>
    <property type="project" value="UniProtKB-SubCell"/>
</dbReference>
<feature type="domain" description="Threonine/serine exporter-like N-terminal" evidence="8">
    <location>
        <begin position="9"/>
        <end position="246"/>
    </location>
</feature>
<dbReference type="PANTHER" id="PTHR34390">
    <property type="entry name" value="UPF0442 PROTEIN YJJB-RELATED"/>
    <property type="match status" value="1"/>
</dbReference>
<sequence>MDLNEILHVATFAGKIMLESGGETYRAEEIVWRICKIYGVEEAESFVTTTGVMVSICHDGKTHSLIRRVSTRTIDLDKVHKVNDLSRNIINRGLTVSQLKEQLKLIDNGERYSDTTAILISALGAFCFVFLFGGELREALAAFLIGLVIKSVSIKFASLGINQFFINSICAGVAAIVAIFLLKSNLIVDLDKTIIGSIMLLVPGLAITNAIRDTISGDLLAGLTRAVEAFLVAISIAIGTGAVLSFWISTFGTL</sequence>
<evidence type="ECO:0000313" key="10">
    <source>
        <dbReference type="Proteomes" id="UP000306888"/>
    </source>
</evidence>
<dbReference type="AlphaFoldDB" id="A0A4S2DTU3"/>
<evidence type="ECO:0000313" key="9">
    <source>
        <dbReference type="EMBL" id="TGY44471.1"/>
    </source>
</evidence>
<comment type="subcellular location">
    <subcellularLocation>
        <location evidence="1">Cell membrane</location>
        <topology evidence="1">Multi-pass membrane protein</topology>
    </subcellularLocation>
</comment>
<dbReference type="InterPro" id="IPR010619">
    <property type="entry name" value="ThrE-like_N"/>
</dbReference>
<accession>A0A4S2DTU3</accession>
<evidence type="ECO:0000256" key="6">
    <source>
        <dbReference type="ARBA" id="ARBA00034125"/>
    </source>
</evidence>
<keyword evidence="2" id="KW-1003">Cell membrane</keyword>
<dbReference type="GO" id="GO:0022857">
    <property type="term" value="F:transmembrane transporter activity"/>
    <property type="evidence" value="ECO:0007669"/>
    <property type="project" value="InterPro"/>
</dbReference>
<feature type="transmembrane region" description="Helical" evidence="7">
    <location>
        <begin position="139"/>
        <end position="157"/>
    </location>
</feature>
<keyword evidence="3 7" id="KW-0812">Transmembrane</keyword>
<keyword evidence="10" id="KW-1185">Reference proteome</keyword>
<evidence type="ECO:0000256" key="3">
    <source>
        <dbReference type="ARBA" id="ARBA00022692"/>
    </source>
</evidence>
<evidence type="ECO:0000256" key="4">
    <source>
        <dbReference type="ARBA" id="ARBA00022989"/>
    </source>
</evidence>
<evidence type="ECO:0000259" key="8">
    <source>
        <dbReference type="Pfam" id="PF06738"/>
    </source>
</evidence>
<name>A0A4S2DTU3_9CLOT</name>
<dbReference type="Proteomes" id="UP000306888">
    <property type="component" value="Unassembled WGS sequence"/>
</dbReference>